<accession>A0A6A5FW21</accession>
<gene>
    <name evidence="2" type="ORF">GCK72_023286</name>
</gene>
<dbReference type="KEGG" id="crq:GCK72_023286"/>
<dbReference type="EMBL" id="WUAV01000006">
    <property type="protein sequence ID" value="KAF1746828.1"/>
    <property type="molecule type" value="Genomic_DNA"/>
</dbReference>
<sequence length="131" mass="14395">MDAPTTSPDPPSLPPGVSRASAVTNSLRKTTMSLKRSFRFKKSDESRMSFEHRSVVRLFSNSSTTSNGSRKTSVPSAVLASAPLMSAAIGDGLGTQLYTLFNCLHFITTSCIPVELPFLDEFENENKKHYY</sequence>
<dbReference type="AlphaFoldDB" id="A0A6A5FW21"/>
<evidence type="ECO:0000256" key="1">
    <source>
        <dbReference type="SAM" id="MobiDB-lite"/>
    </source>
</evidence>
<evidence type="ECO:0000313" key="3">
    <source>
        <dbReference type="Proteomes" id="UP000483820"/>
    </source>
</evidence>
<name>A0A6A5FW21_CAERE</name>
<dbReference type="GeneID" id="9809033"/>
<organism evidence="2 3">
    <name type="scientific">Caenorhabditis remanei</name>
    <name type="common">Caenorhabditis vulgaris</name>
    <dbReference type="NCBI Taxonomy" id="31234"/>
    <lineage>
        <taxon>Eukaryota</taxon>
        <taxon>Metazoa</taxon>
        <taxon>Ecdysozoa</taxon>
        <taxon>Nematoda</taxon>
        <taxon>Chromadorea</taxon>
        <taxon>Rhabditida</taxon>
        <taxon>Rhabditina</taxon>
        <taxon>Rhabditomorpha</taxon>
        <taxon>Rhabditoidea</taxon>
        <taxon>Rhabditidae</taxon>
        <taxon>Peloderinae</taxon>
        <taxon>Caenorhabditis</taxon>
    </lineage>
</organism>
<evidence type="ECO:0000313" key="2">
    <source>
        <dbReference type="EMBL" id="KAF1746828.1"/>
    </source>
</evidence>
<dbReference type="Proteomes" id="UP000483820">
    <property type="component" value="Chromosome X"/>
</dbReference>
<proteinExistence type="predicted"/>
<reference evidence="2 3" key="1">
    <citation type="submission" date="2019-12" db="EMBL/GenBank/DDBJ databases">
        <title>Chromosome-level assembly of the Caenorhabditis remanei genome.</title>
        <authorList>
            <person name="Teterina A.A."/>
            <person name="Willis J.H."/>
            <person name="Phillips P.C."/>
        </authorList>
    </citation>
    <scope>NUCLEOTIDE SEQUENCE [LARGE SCALE GENOMIC DNA]</scope>
    <source>
        <strain evidence="2 3">PX506</strain>
        <tissue evidence="2">Whole organism</tissue>
    </source>
</reference>
<feature type="region of interest" description="Disordered" evidence="1">
    <location>
        <begin position="1"/>
        <end position="25"/>
    </location>
</feature>
<protein>
    <submittedName>
        <fullName evidence="2">Uncharacterized protein</fullName>
    </submittedName>
</protein>
<dbReference type="RefSeq" id="XP_053578888.1">
    <property type="nucleotide sequence ID" value="XM_053735322.1"/>
</dbReference>
<dbReference type="CTD" id="9809033"/>
<comment type="caution">
    <text evidence="2">The sequence shown here is derived from an EMBL/GenBank/DDBJ whole genome shotgun (WGS) entry which is preliminary data.</text>
</comment>